<reference evidence="1" key="1">
    <citation type="submission" date="2010-07" db="EMBL/GenBank/DDBJ databases">
        <authorList>
            <person name="Muzny D."/>
            <person name="Qin X."/>
            <person name="Deng J."/>
            <person name="Jiang H."/>
            <person name="Liu Y."/>
            <person name="Qu J."/>
            <person name="Song X.-Z."/>
            <person name="Zhang L."/>
            <person name="Thornton R."/>
            <person name="Coyle M."/>
            <person name="Francisco L."/>
            <person name="Jackson L."/>
            <person name="Javaid M."/>
            <person name="Korchina V."/>
            <person name="Kovar C."/>
            <person name="Mata R."/>
            <person name="Mathew T."/>
            <person name="Ngo R."/>
            <person name="Nguyen L."/>
            <person name="Nguyen N."/>
            <person name="Okwuonu G."/>
            <person name="Ongeri F."/>
            <person name="Pham C."/>
            <person name="Simmons D."/>
            <person name="Wilczek-Boney K."/>
            <person name="Hale W."/>
            <person name="Jakkamsetti A."/>
            <person name="Pham P."/>
            <person name="Ruth R."/>
            <person name="San Lucas F."/>
            <person name="Warren J."/>
            <person name="Zhang J."/>
            <person name="Zhao Z."/>
            <person name="Zhou C."/>
            <person name="Zhu D."/>
            <person name="Lee S."/>
            <person name="Bess C."/>
            <person name="Blankenburg K."/>
            <person name="Forbes L."/>
            <person name="Fu Q."/>
            <person name="Gubbala S."/>
            <person name="Hirani K."/>
            <person name="Jayaseelan J.C."/>
            <person name="Lara F."/>
            <person name="Munidasa M."/>
            <person name="Palculict T."/>
            <person name="Patil S."/>
            <person name="Pu L.-L."/>
            <person name="Saada N."/>
            <person name="Tang L."/>
            <person name="Weissenberger G."/>
            <person name="Zhu Y."/>
            <person name="Hemphill L."/>
            <person name="Shang Y."/>
            <person name="Youmans B."/>
            <person name="Ayvaz T."/>
            <person name="Ross M."/>
            <person name="Santibanez J."/>
            <person name="Aqrawi P."/>
            <person name="Gross S."/>
            <person name="Joshi V."/>
            <person name="Fowler G."/>
            <person name="Nazareth L."/>
            <person name="Reid J."/>
            <person name="Worley K."/>
            <person name="Petrosino J."/>
            <person name="Highlander S."/>
            <person name="Gibbs R."/>
        </authorList>
    </citation>
    <scope>NUCLEOTIDE SEQUENCE [LARGE SCALE GENOMIC DNA]</scope>
    <source>
        <strain evidence="1">DSM 16973</strain>
    </source>
</reference>
<dbReference type="STRING" id="862515.HMPREF0658_1540"/>
<evidence type="ECO:0000313" key="2">
    <source>
        <dbReference type="Proteomes" id="UP000004394"/>
    </source>
</evidence>
<name>E0NTN7_9BACT</name>
<protein>
    <submittedName>
        <fullName evidence="1">Uncharacterized protein</fullName>
    </submittedName>
</protein>
<comment type="caution">
    <text evidence="1">The sequence shown here is derived from an EMBL/GenBank/DDBJ whole genome shotgun (WGS) entry which is preliminary data.</text>
</comment>
<gene>
    <name evidence="1" type="ORF">HMPREF0658_1540</name>
</gene>
<dbReference type="HOGENOM" id="CLU_2635106_0_0_10"/>
<dbReference type="Proteomes" id="UP000004394">
    <property type="component" value="Unassembled WGS sequence"/>
</dbReference>
<dbReference type="EMBL" id="AEEI01000050">
    <property type="protein sequence ID" value="EFM01420.1"/>
    <property type="molecule type" value="Genomic_DNA"/>
</dbReference>
<keyword evidence="2" id="KW-1185">Reference proteome</keyword>
<organism evidence="1 2">
    <name type="scientific">Hoylesella marshii DSM 16973 = JCM 13450</name>
    <dbReference type="NCBI Taxonomy" id="862515"/>
    <lineage>
        <taxon>Bacteria</taxon>
        <taxon>Pseudomonadati</taxon>
        <taxon>Bacteroidota</taxon>
        <taxon>Bacteroidia</taxon>
        <taxon>Bacteroidales</taxon>
        <taxon>Prevotellaceae</taxon>
        <taxon>Hoylesella</taxon>
    </lineage>
</organism>
<dbReference type="AlphaFoldDB" id="E0NTN7"/>
<evidence type="ECO:0000313" key="1">
    <source>
        <dbReference type="EMBL" id="EFM01420.1"/>
    </source>
</evidence>
<sequence length="77" mass="8555">MSSMFPTGVGTMYRVPIICYRSATALETLLPSHRTTAGKTSAVADVYVTNVDNYYPPTKKTIDSLQFLKRLCTFVSK</sequence>
<proteinExistence type="predicted"/>
<dbReference type="BioCyc" id="PMAR862515-HMP:GMOO-1564-MONOMER"/>
<accession>E0NTN7</accession>